<organism evidence="1 2">
    <name type="scientific">Pseudomonas phage Skulduggery</name>
    <dbReference type="NCBI Taxonomy" id="2006671"/>
    <lineage>
        <taxon>Viruses</taxon>
        <taxon>Duplodnaviria</taxon>
        <taxon>Heunggongvirae</taxon>
        <taxon>Uroviricota</taxon>
        <taxon>Caudoviricetes</taxon>
        <taxon>Skulduggeryvirus</taxon>
        <taxon>Skulduggeryvirus skulduggery</taxon>
    </lineage>
</organism>
<dbReference type="Proteomes" id="UP000221845">
    <property type="component" value="Segment"/>
</dbReference>
<keyword evidence="2" id="KW-1185">Reference proteome</keyword>
<gene>
    <name evidence="1" type="ORF">SKUL_4</name>
</gene>
<protein>
    <submittedName>
        <fullName evidence="1">Uncharacterized protein</fullName>
    </submittedName>
</protein>
<reference evidence="1 2" key="1">
    <citation type="submission" date="2017-05" db="EMBL/GenBank/DDBJ databases">
        <authorList>
            <person name="Song R."/>
            <person name="Chenine A.L."/>
            <person name="Ruprecht R.M."/>
        </authorList>
    </citation>
    <scope>NUCLEOTIDE SEQUENCE [LARGE SCALE GENOMIC DNA]</scope>
</reference>
<sequence length="156" mass="16611">MSKQPQTLTVGGKELVEGYGFAFVGNYFMDGKHGQIGVSGGFDEETAHITATISILTILGKAFDRNLQSGVPAQPLIEDPVFTLTIDGLPDFVSGRTEPYPLKAVYQLGADLAADDTPGAYGELIVDAGYNYERAEAIGAQRIVQQIAAELAAQEE</sequence>
<name>A0A1Y0SZA1_9CAUD</name>
<evidence type="ECO:0000313" key="1">
    <source>
        <dbReference type="EMBL" id="ARV77103.1"/>
    </source>
</evidence>
<proteinExistence type="predicted"/>
<evidence type="ECO:0000313" key="2">
    <source>
        <dbReference type="Proteomes" id="UP000221845"/>
    </source>
</evidence>
<accession>A0A1Y0SZA1</accession>
<dbReference type="EMBL" id="MF042361">
    <property type="protein sequence ID" value="ARV77103.1"/>
    <property type="molecule type" value="Genomic_DNA"/>
</dbReference>